<dbReference type="Gene3D" id="3.40.30.10">
    <property type="entry name" value="Glutaredoxin"/>
    <property type="match status" value="1"/>
</dbReference>
<feature type="domain" description="Glutaredoxin" evidence="7">
    <location>
        <begin position="28"/>
        <end position="93"/>
    </location>
</feature>
<keyword evidence="3" id="KW-0408">Iron</keyword>
<evidence type="ECO:0000313" key="10">
    <source>
        <dbReference type="Proteomes" id="UP000614609"/>
    </source>
</evidence>
<dbReference type="EMBL" id="JAGGKO010000004">
    <property type="protein sequence ID" value="MBP1955334.1"/>
    <property type="molecule type" value="Genomic_DNA"/>
</dbReference>
<evidence type="ECO:0000256" key="5">
    <source>
        <dbReference type="ARBA" id="ARBA00023284"/>
    </source>
</evidence>
<evidence type="ECO:0000256" key="6">
    <source>
        <dbReference type="SAM" id="MobiDB-lite"/>
    </source>
</evidence>
<sequence>MTFDPMSEGLDDDEVQETVDAAIENNDVVLFMKGTPVMPQCGYSKRAVGLISQYREDFEAVDTLQNLGAFREALNEHSGWETIPQTYVDGEFVGGSDVLAQLDEEGDLAETLNADDADADADETEEADATAAPDGGSDEDEDLDAPF</sequence>
<comment type="caution">
    <text evidence="8">The sequence shown here is derived from an EMBL/GenBank/DDBJ whole genome shotgun (WGS) entry which is preliminary data.</text>
</comment>
<dbReference type="AlphaFoldDB" id="A0A830G283"/>
<dbReference type="PROSITE" id="PS51354">
    <property type="entry name" value="GLUTAREDOXIN_2"/>
    <property type="match status" value="1"/>
</dbReference>
<evidence type="ECO:0000313" key="9">
    <source>
        <dbReference type="EMBL" id="MBP1955334.1"/>
    </source>
</evidence>
<keyword evidence="1" id="KW-0001">2Fe-2S</keyword>
<name>A0A830G283_9EURY</name>
<dbReference type="Pfam" id="PF00462">
    <property type="entry name" value="Glutaredoxin"/>
    <property type="match status" value="1"/>
</dbReference>
<feature type="compositionally biased region" description="Acidic residues" evidence="6">
    <location>
        <begin position="108"/>
        <end position="128"/>
    </location>
</feature>
<feature type="compositionally biased region" description="Acidic residues" evidence="6">
    <location>
        <begin position="136"/>
        <end position="147"/>
    </location>
</feature>
<evidence type="ECO:0000256" key="2">
    <source>
        <dbReference type="ARBA" id="ARBA00022723"/>
    </source>
</evidence>
<evidence type="ECO:0000256" key="4">
    <source>
        <dbReference type="ARBA" id="ARBA00023014"/>
    </source>
</evidence>
<proteinExistence type="predicted"/>
<accession>A0A830G283</accession>
<reference evidence="8" key="1">
    <citation type="journal article" date="2014" name="Int. J. Syst. Evol. Microbiol.">
        <title>Complete genome sequence of Corynebacterium casei LMG S-19264T (=DSM 44701T), isolated from a smear-ripened cheese.</title>
        <authorList>
            <consortium name="US DOE Joint Genome Institute (JGI-PGF)"/>
            <person name="Walter F."/>
            <person name="Albersmeier A."/>
            <person name="Kalinowski J."/>
            <person name="Ruckert C."/>
        </authorList>
    </citation>
    <scope>NUCLEOTIDE SEQUENCE</scope>
    <source>
        <strain evidence="8">JCM 16108</strain>
    </source>
</reference>
<dbReference type="InterPro" id="IPR036249">
    <property type="entry name" value="Thioredoxin-like_sf"/>
</dbReference>
<feature type="region of interest" description="Disordered" evidence="6">
    <location>
        <begin position="108"/>
        <end position="147"/>
    </location>
</feature>
<dbReference type="GO" id="GO:0046872">
    <property type="term" value="F:metal ion binding"/>
    <property type="evidence" value="ECO:0007669"/>
    <property type="project" value="UniProtKB-KW"/>
</dbReference>
<dbReference type="Proteomes" id="UP000765891">
    <property type="component" value="Unassembled WGS sequence"/>
</dbReference>
<dbReference type="OrthoDB" id="203033at2157"/>
<keyword evidence="2" id="KW-0479">Metal-binding</keyword>
<reference evidence="9" key="3">
    <citation type="submission" date="2021-03" db="EMBL/GenBank/DDBJ databases">
        <title>Genomic Encyclopedia of Type Strains, Phase IV (KMG-IV): sequencing the most valuable type-strain genomes for metagenomic binning, comparative biology and taxonomic classification.</title>
        <authorList>
            <person name="Goeker M."/>
        </authorList>
    </citation>
    <scope>NUCLEOTIDE SEQUENCE</scope>
    <source>
        <strain evidence="9">DSM 22443</strain>
    </source>
</reference>
<dbReference type="SUPFAM" id="SSF52833">
    <property type="entry name" value="Thioredoxin-like"/>
    <property type="match status" value="1"/>
</dbReference>
<reference evidence="8" key="2">
    <citation type="submission" date="2020-09" db="EMBL/GenBank/DDBJ databases">
        <authorList>
            <person name="Sun Q."/>
            <person name="Ohkuma M."/>
        </authorList>
    </citation>
    <scope>NUCLEOTIDE SEQUENCE</scope>
    <source>
        <strain evidence="8">JCM 16108</strain>
    </source>
</reference>
<dbReference type="InterPro" id="IPR033658">
    <property type="entry name" value="GRX_PICOT-like"/>
</dbReference>
<dbReference type="InterPro" id="IPR002109">
    <property type="entry name" value="Glutaredoxin"/>
</dbReference>
<evidence type="ECO:0000256" key="1">
    <source>
        <dbReference type="ARBA" id="ARBA00022714"/>
    </source>
</evidence>
<evidence type="ECO:0000259" key="7">
    <source>
        <dbReference type="Pfam" id="PF00462"/>
    </source>
</evidence>
<dbReference type="PANTHER" id="PTHR10293">
    <property type="entry name" value="GLUTAREDOXIN FAMILY MEMBER"/>
    <property type="match status" value="1"/>
</dbReference>
<organism evidence="8 10">
    <name type="scientific">Halarchaeum rubridurum</name>
    <dbReference type="NCBI Taxonomy" id="489911"/>
    <lineage>
        <taxon>Archaea</taxon>
        <taxon>Methanobacteriati</taxon>
        <taxon>Methanobacteriota</taxon>
        <taxon>Stenosarchaea group</taxon>
        <taxon>Halobacteria</taxon>
        <taxon>Halobacteriales</taxon>
        <taxon>Halobacteriaceae</taxon>
    </lineage>
</organism>
<protein>
    <submittedName>
        <fullName evidence="8 9">Glutaredoxin</fullName>
    </submittedName>
</protein>
<dbReference type="Proteomes" id="UP000614609">
    <property type="component" value="Unassembled WGS sequence"/>
</dbReference>
<dbReference type="PANTHER" id="PTHR10293:SF16">
    <property type="entry name" value="GLUTAREDOXIN-RELATED PROTEIN 5, MITOCHONDRIAL"/>
    <property type="match status" value="1"/>
</dbReference>
<evidence type="ECO:0000313" key="8">
    <source>
        <dbReference type="EMBL" id="GGM71569.1"/>
    </source>
</evidence>
<dbReference type="RefSeq" id="WP_188872654.1">
    <property type="nucleotide sequence ID" value="NZ_BMOO01000005.1"/>
</dbReference>
<evidence type="ECO:0000256" key="3">
    <source>
        <dbReference type="ARBA" id="ARBA00023004"/>
    </source>
</evidence>
<dbReference type="InterPro" id="IPR004480">
    <property type="entry name" value="Monothiol_GRX-rel"/>
</dbReference>
<dbReference type="EMBL" id="BMOO01000005">
    <property type="protein sequence ID" value="GGM71569.1"/>
    <property type="molecule type" value="Genomic_DNA"/>
</dbReference>
<keyword evidence="5" id="KW-0676">Redox-active center</keyword>
<keyword evidence="10" id="KW-1185">Reference proteome</keyword>
<dbReference type="CDD" id="cd03028">
    <property type="entry name" value="GRX_PICOT_like"/>
    <property type="match status" value="1"/>
</dbReference>
<gene>
    <name evidence="8" type="ORF">GCM10009017_21890</name>
    <name evidence="9" type="ORF">J2752_002257</name>
</gene>
<dbReference type="GO" id="GO:0051537">
    <property type="term" value="F:2 iron, 2 sulfur cluster binding"/>
    <property type="evidence" value="ECO:0007669"/>
    <property type="project" value="UniProtKB-KW"/>
</dbReference>
<keyword evidence="4" id="KW-0411">Iron-sulfur</keyword>